<sequence length="962" mass="113481">MFQKEERRDIIECLKQVEFFKNLLNQPLFQSRVFLFLEHINTHLFKKGQIIVNTNDSKHVYFVLKGKVVSLIKNPNSNSFQWNGFVQRISKLMRLGDNIDYECELIKYLEEKEDQYNIEDYFYRRNRGQNFGQNCVLFDKMQVLDQFFVTEQESFLISIEKNKFLEIFNVYIQHFQFIFDSLSSQFSDVNYSDLQKVSFKMRTLSFKQDKLIFEQGTQVNPGTFLEKKVLSYRSGSFLGFEDFFQNNEKHFFTGYVKAGTTLCIIDLNNFEIDDQSNSFVQALQTKSYTNFQEKLQKYKQIKYGNGHLNSNQTFSEKTSNLGVIGEMLDQSKSPQHNSSFENNFNSLKKQLLKYQNKFENTKKIDNIVDNKNIQINNIKKPQQSDVKPKVNLQSLDQRSPEGQYNLSSPIYKDQQITSQNQKQRQQKDKIKGNNSSNSKFQNDEDLKSVKLKINNNDKYKLNLNLGMEQINEEDHNQLSHSKNGYQTRKDQIQFHLNNLNKLQQNKTQSTTYLQQNPKSKLQINDSQYNEHSYNKNIQIQNNNVSLKSPTEMTTSPYEPLYAQQNGEQFYLSKNPGQIKEQKDIETGSQKSNIFNNFNPLNPGQMNKFLTQRVQKQEKVDFKLPRQEFKDIIEKSFNNGSISRPQTANKLYNISLTKSIYENSQLLQNQNKLKQQNHQNLETQENLIQNILLDVSHDQNTNNFNNNIKQQQQIQNEQQQKYIQNYVKKEQAKISGILQPRQRSFKDFFGLFQDDFKNKNGYELGNYNQKEASLSETNLNNKNGQSFYKLKLKSQCNENMKNQKYQFQSDQNLKNKKFNNNSQEMIKQMRNTNTQINNINNHNIRSMKSIPDLLPSQLFYYKSSATHSNNSGQPMKQMCHMHASQMSSSINQKHKLRNSMCNQYPNNSKFQSHQDFLQEEYFSEVQGGNKKVRFQNQNLSNSNLNENRYQIGRFLSKKSNLKW</sequence>
<evidence type="ECO:0000313" key="3">
    <source>
        <dbReference type="Proteomes" id="UP000054937"/>
    </source>
</evidence>
<dbReference type="AlphaFoldDB" id="A0A0V0R2M8"/>
<reference evidence="2 3" key="1">
    <citation type="journal article" date="2015" name="Sci. Rep.">
        <title>Genome of the facultative scuticociliatosis pathogen Pseudocohnilembus persalinus provides insight into its virulence through horizontal gene transfer.</title>
        <authorList>
            <person name="Xiong J."/>
            <person name="Wang G."/>
            <person name="Cheng J."/>
            <person name="Tian M."/>
            <person name="Pan X."/>
            <person name="Warren A."/>
            <person name="Jiang C."/>
            <person name="Yuan D."/>
            <person name="Miao W."/>
        </authorList>
    </citation>
    <scope>NUCLEOTIDE SEQUENCE [LARGE SCALE GENOMIC DNA]</scope>
    <source>
        <strain evidence="2">36N120E</strain>
    </source>
</reference>
<dbReference type="InParanoid" id="A0A0V0R2M8"/>
<dbReference type="EMBL" id="LDAU01000058">
    <property type="protein sequence ID" value="KRX08767.1"/>
    <property type="molecule type" value="Genomic_DNA"/>
</dbReference>
<evidence type="ECO:0000313" key="2">
    <source>
        <dbReference type="EMBL" id="KRX08767.1"/>
    </source>
</evidence>
<protein>
    <submittedName>
        <fullName evidence="2">Cyclic nucleotide-binding protein</fullName>
    </submittedName>
</protein>
<dbReference type="InterPro" id="IPR018490">
    <property type="entry name" value="cNMP-bd_dom_sf"/>
</dbReference>
<dbReference type="SUPFAM" id="SSF51206">
    <property type="entry name" value="cAMP-binding domain-like"/>
    <property type="match status" value="2"/>
</dbReference>
<dbReference type="Proteomes" id="UP000054937">
    <property type="component" value="Unassembled WGS sequence"/>
</dbReference>
<feature type="compositionally biased region" description="Polar residues" evidence="1">
    <location>
        <begin position="381"/>
        <end position="423"/>
    </location>
</feature>
<comment type="caution">
    <text evidence="2">The sequence shown here is derived from an EMBL/GenBank/DDBJ whole genome shotgun (WGS) entry which is preliminary data.</text>
</comment>
<feature type="region of interest" description="Disordered" evidence="1">
    <location>
        <begin position="378"/>
        <end position="443"/>
    </location>
</feature>
<dbReference type="Gene3D" id="2.60.120.10">
    <property type="entry name" value="Jelly Rolls"/>
    <property type="match status" value="1"/>
</dbReference>
<gene>
    <name evidence="2" type="ORF">PPERSA_08078</name>
</gene>
<name>A0A0V0R2M8_PSEPJ</name>
<proteinExistence type="predicted"/>
<accession>A0A0V0R2M8</accession>
<dbReference type="InterPro" id="IPR014710">
    <property type="entry name" value="RmlC-like_jellyroll"/>
</dbReference>
<organism evidence="2 3">
    <name type="scientific">Pseudocohnilembus persalinus</name>
    <name type="common">Ciliate</name>
    <dbReference type="NCBI Taxonomy" id="266149"/>
    <lineage>
        <taxon>Eukaryota</taxon>
        <taxon>Sar</taxon>
        <taxon>Alveolata</taxon>
        <taxon>Ciliophora</taxon>
        <taxon>Intramacronucleata</taxon>
        <taxon>Oligohymenophorea</taxon>
        <taxon>Scuticociliatia</taxon>
        <taxon>Philasterida</taxon>
        <taxon>Pseudocohnilembidae</taxon>
        <taxon>Pseudocohnilembus</taxon>
    </lineage>
</organism>
<keyword evidence="3" id="KW-1185">Reference proteome</keyword>
<evidence type="ECO:0000256" key="1">
    <source>
        <dbReference type="SAM" id="MobiDB-lite"/>
    </source>
</evidence>